<dbReference type="RefSeq" id="XP_008584503.1">
    <property type="nucleotide sequence ID" value="XM_008586281.1"/>
</dbReference>
<reference evidence="4" key="1">
    <citation type="submission" date="2025-08" db="UniProtKB">
        <authorList>
            <consortium name="RefSeq"/>
        </authorList>
    </citation>
    <scope>IDENTIFICATION</scope>
</reference>
<feature type="signal peptide" evidence="2">
    <location>
        <begin position="1"/>
        <end position="16"/>
    </location>
</feature>
<sequence length="139" mass="15067">MLLLCTQAALATPAIAKLALHAAGSAILEDTIQKPWRFPSAIKSAGSQNARVVEAWQAPPSFQGIYGKAWRCRKRFDAGVETLQRTFNNTMLSRNVGLKLQQRNPRRSMPGGAMGVGPPPRPQNNRATSVQCQPGTDEA</sequence>
<proteinExistence type="predicted"/>
<evidence type="ECO:0000313" key="3">
    <source>
        <dbReference type="Proteomes" id="UP000694923"/>
    </source>
</evidence>
<protein>
    <submittedName>
        <fullName evidence="4">B-lymphocyte activation-related protein BC-1514</fullName>
    </submittedName>
</protein>
<feature type="compositionally biased region" description="Polar residues" evidence="1">
    <location>
        <begin position="123"/>
        <end position="139"/>
    </location>
</feature>
<name>A0ABM0RV62_GALVR</name>
<evidence type="ECO:0000256" key="1">
    <source>
        <dbReference type="SAM" id="MobiDB-lite"/>
    </source>
</evidence>
<feature type="chain" id="PRO_5045076626" evidence="2">
    <location>
        <begin position="17"/>
        <end position="139"/>
    </location>
</feature>
<evidence type="ECO:0000313" key="4">
    <source>
        <dbReference type="RefSeq" id="XP_008584503.1"/>
    </source>
</evidence>
<keyword evidence="3" id="KW-1185">Reference proteome</keyword>
<evidence type="ECO:0000256" key="2">
    <source>
        <dbReference type="SAM" id="SignalP"/>
    </source>
</evidence>
<feature type="region of interest" description="Disordered" evidence="1">
    <location>
        <begin position="95"/>
        <end position="139"/>
    </location>
</feature>
<accession>A0ABM0RV62</accession>
<dbReference type="GeneID" id="103601872"/>
<gene>
    <name evidence="4" type="primary">LOC103601872</name>
</gene>
<organism evidence="3 4">
    <name type="scientific">Galeopterus variegatus</name>
    <name type="common">Malayan flying lemur</name>
    <name type="synonym">Cynocephalus variegatus</name>
    <dbReference type="NCBI Taxonomy" id="482537"/>
    <lineage>
        <taxon>Eukaryota</taxon>
        <taxon>Metazoa</taxon>
        <taxon>Chordata</taxon>
        <taxon>Craniata</taxon>
        <taxon>Vertebrata</taxon>
        <taxon>Euteleostomi</taxon>
        <taxon>Mammalia</taxon>
        <taxon>Eutheria</taxon>
        <taxon>Euarchontoglires</taxon>
        <taxon>Dermoptera</taxon>
        <taxon>Cynocephalidae</taxon>
        <taxon>Galeopterus</taxon>
    </lineage>
</organism>
<dbReference type="Proteomes" id="UP000694923">
    <property type="component" value="Unplaced"/>
</dbReference>
<keyword evidence="2" id="KW-0732">Signal</keyword>